<dbReference type="PROSITE" id="PS51379">
    <property type="entry name" value="4FE4S_FER_2"/>
    <property type="match status" value="2"/>
</dbReference>
<dbReference type="GO" id="GO:0016491">
    <property type="term" value="F:oxidoreductase activity"/>
    <property type="evidence" value="ECO:0007669"/>
    <property type="project" value="UniProtKB-ARBA"/>
</dbReference>
<dbReference type="Pfam" id="PF12838">
    <property type="entry name" value="Fer4_7"/>
    <property type="match status" value="1"/>
</dbReference>
<dbReference type="PROSITE" id="PS00198">
    <property type="entry name" value="4FE4S_FER_1"/>
    <property type="match status" value="1"/>
</dbReference>
<dbReference type="Proteomes" id="UP000232133">
    <property type="component" value="Chromosome"/>
</dbReference>
<dbReference type="InterPro" id="IPR017896">
    <property type="entry name" value="4Fe4S_Fe-S-bd"/>
</dbReference>
<feature type="domain" description="4Fe-4S ferredoxin-type" evidence="1">
    <location>
        <begin position="27"/>
        <end position="55"/>
    </location>
</feature>
<organism evidence="2 3">
    <name type="scientific">Methanobrevibacter smithii</name>
    <dbReference type="NCBI Taxonomy" id="2173"/>
    <lineage>
        <taxon>Archaea</taxon>
        <taxon>Methanobacteriati</taxon>
        <taxon>Methanobacteriota</taxon>
        <taxon>Methanomada group</taxon>
        <taxon>Methanobacteria</taxon>
        <taxon>Methanobacteriales</taxon>
        <taxon>Methanobacteriaceae</taxon>
        <taxon>Methanobrevibacter</taxon>
    </lineage>
</organism>
<dbReference type="RefSeq" id="WP_004033656.1">
    <property type="nucleotide sequence ID" value="NZ_AP025586.1"/>
</dbReference>
<dbReference type="EMBL" id="CP017803">
    <property type="protein sequence ID" value="ATZ59750.1"/>
    <property type="molecule type" value="Genomic_DNA"/>
</dbReference>
<reference evidence="3" key="1">
    <citation type="submission" date="2016-10" db="EMBL/GenBank/DDBJ databases">
        <authorList>
            <person name="Kim B.-C."/>
            <person name="Jeong H."/>
        </authorList>
    </citation>
    <scope>NUCLEOTIDE SEQUENCE [LARGE SCALE GENOMIC DNA]</scope>
    <source>
        <strain evidence="3">KB11</strain>
    </source>
</reference>
<accession>A0A2H4U6L4</accession>
<dbReference type="SUPFAM" id="SSF54862">
    <property type="entry name" value="4Fe-4S ferredoxins"/>
    <property type="match status" value="1"/>
</dbReference>
<evidence type="ECO:0000313" key="3">
    <source>
        <dbReference type="Proteomes" id="UP000232133"/>
    </source>
</evidence>
<dbReference type="Gene3D" id="3.30.70.20">
    <property type="match status" value="1"/>
</dbReference>
<dbReference type="OMA" id="CAGVCPR"/>
<feature type="domain" description="4Fe-4S ferredoxin-type" evidence="1">
    <location>
        <begin position="1"/>
        <end position="26"/>
    </location>
</feature>
<evidence type="ECO:0000259" key="1">
    <source>
        <dbReference type="PROSITE" id="PS51379"/>
    </source>
</evidence>
<gene>
    <name evidence="2" type="ORF">BK798_04615</name>
</gene>
<dbReference type="OrthoDB" id="15347at2157"/>
<proteinExistence type="predicted"/>
<dbReference type="AlphaFoldDB" id="A0A2H4U6L4"/>
<protein>
    <submittedName>
        <fullName evidence="2">Ferredoxin</fullName>
    </submittedName>
</protein>
<evidence type="ECO:0000313" key="2">
    <source>
        <dbReference type="EMBL" id="ATZ59750.1"/>
    </source>
</evidence>
<dbReference type="GeneID" id="301000016"/>
<sequence>MIVKDWCSFCGECAGVCPRNLIQVKEYSLVFDESECRECSTCVDACPINALEKED</sequence>
<name>A0A2H4U6L4_METSM</name>
<dbReference type="InterPro" id="IPR017900">
    <property type="entry name" value="4Fe4S_Fe_S_CS"/>
</dbReference>